<gene>
    <name evidence="2" type="ORF">DCAR_0417522</name>
</gene>
<organism evidence="2 3">
    <name type="scientific">Daucus carota subsp. sativus</name>
    <name type="common">Carrot</name>
    <dbReference type="NCBI Taxonomy" id="79200"/>
    <lineage>
        <taxon>Eukaryota</taxon>
        <taxon>Viridiplantae</taxon>
        <taxon>Streptophyta</taxon>
        <taxon>Embryophyta</taxon>
        <taxon>Tracheophyta</taxon>
        <taxon>Spermatophyta</taxon>
        <taxon>Magnoliopsida</taxon>
        <taxon>eudicotyledons</taxon>
        <taxon>Gunneridae</taxon>
        <taxon>Pentapetalae</taxon>
        <taxon>asterids</taxon>
        <taxon>campanulids</taxon>
        <taxon>Apiales</taxon>
        <taxon>Apiaceae</taxon>
        <taxon>Apioideae</taxon>
        <taxon>Scandiceae</taxon>
        <taxon>Daucinae</taxon>
        <taxon>Daucus</taxon>
        <taxon>Daucus sect. Daucus</taxon>
    </lineage>
</organism>
<proteinExistence type="predicted"/>
<dbReference type="Proteomes" id="UP000077755">
    <property type="component" value="Chromosome 4"/>
</dbReference>
<protein>
    <recommendedName>
        <fullName evidence="1">COMM domain-containing protein</fullName>
    </recommendedName>
</protein>
<dbReference type="KEGG" id="dcr:108216597"/>
<evidence type="ECO:0000313" key="2">
    <source>
        <dbReference type="EMBL" id="WOG98181.1"/>
    </source>
</evidence>
<dbReference type="PANTHER" id="PTHR15663">
    <property type="entry name" value="COMM DOMAIN-CONTAINING PROTEIN 9"/>
    <property type="match status" value="1"/>
</dbReference>
<reference evidence="2" key="1">
    <citation type="journal article" date="2016" name="Nat. Genet.">
        <title>A high-quality carrot genome assembly provides new insights into carotenoid accumulation and asterid genome evolution.</title>
        <authorList>
            <person name="Iorizzo M."/>
            <person name="Ellison S."/>
            <person name="Senalik D."/>
            <person name="Zeng P."/>
            <person name="Satapoomin P."/>
            <person name="Huang J."/>
            <person name="Bowman M."/>
            <person name="Iovene M."/>
            <person name="Sanseverino W."/>
            <person name="Cavagnaro P."/>
            <person name="Yildiz M."/>
            <person name="Macko-Podgorni A."/>
            <person name="Moranska E."/>
            <person name="Grzebelus E."/>
            <person name="Grzebelus D."/>
            <person name="Ashrafi H."/>
            <person name="Zheng Z."/>
            <person name="Cheng S."/>
            <person name="Spooner D."/>
            <person name="Van Deynze A."/>
            <person name="Simon P."/>
        </authorList>
    </citation>
    <scope>NUCLEOTIDE SEQUENCE</scope>
    <source>
        <tissue evidence="2">Leaf</tissue>
    </source>
</reference>
<dbReference type="EMBL" id="CP093346">
    <property type="protein sequence ID" value="WOG98181.1"/>
    <property type="molecule type" value="Genomic_DNA"/>
</dbReference>
<name>A0AAF0X072_DAUCS</name>
<evidence type="ECO:0000259" key="1">
    <source>
        <dbReference type="Pfam" id="PF07258"/>
    </source>
</evidence>
<dbReference type="InterPro" id="IPR017920">
    <property type="entry name" value="COMM"/>
</dbReference>
<dbReference type="Pfam" id="PF07258">
    <property type="entry name" value="COMM_domain"/>
    <property type="match status" value="1"/>
</dbReference>
<keyword evidence="3" id="KW-1185">Reference proteome</keyword>
<feature type="domain" description="COMM" evidence="1">
    <location>
        <begin position="198"/>
        <end position="258"/>
    </location>
</feature>
<sequence>MEEEKEQLYQHLHKLTPLIESQTQLEELVKTLWSTRKTGLSPAQKSHFQSLLTLPNLSALSPVLACLRSLIRKCAQENFVINDISKLFPPDLPLDLQRSLVVIFQRCQNQWKEDLSVTQTQSPRTKFPSHTIAGMPQPSTCFRTSEYVASPRPLNLLAGNDSCNNIGASVPVITDINLSPLASMPPEQGAGTDNLGTPPRLKSMTWTVDNQSKARRNKVAVINLKLQDYTQSPLRESEVKFQLTRETVDSMLKSMTQINEQFSTHVGSSSGTVSKK</sequence>
<dbReference type="PANTHER" id="PTHR15663:SF6">
    <property type="entry name" value="COMM DOMAIN-CONTAINING PROTEIN-RELATED"/>
    <property type="match status" value="1"/>
</dbReference>
<evidence type="ECO:0000313" key="3">
    <source>
        <dbReference type="Proteomes" id="UP000077755"/>
    </source>
</evidence>
<dbReference type="InterPro" id="IPR037360">
    <property type="entry name" value="COMMD9"/>
</dbReference>
<reference evidence="2" key="2">
    <citation type="submission" date="2022-03" db="EMBL/GenBank/DDBJ databases">
        <title>Draft title - Genomic analysis of global carrot germplasm unveils the trajectory of domestication and the origin of high carotenoid orange carrot.</title>
        <authorList>
            <person name="Iorizzo M."/>
            <person name="Ellison S."/>
            <person name="Senalik D."/>
            <person name="Macko-Podgorni A."/>
            <person name="Grzebelus D."/>
            <person name="Bostan H."/>
            <person name="Rolling W."/>
            <person name="Curaba J."/>
            <person name="Simon P."/>
        </authorList>
    </citation>
    <scope>NUCLEOTIDE SEQUENCE</scope>
    <source>
        <tissue evidence="2">Leaf</tissue>
    </source>
</reference>
<dbReference type="AlphaFoldDB" id="A0AAF0X072"/>
<accession>A0AAF0X072</accession>